<comment type="similarity">
    <text evidence="2">Belongs to the FUN14 family.</text>
</comment>
<dbReference type="Proteomes" id="UP001218218">
    <property type="component" value="Unassembled WGS sequence"/>
</dbReference>
<keyword evidence="5 7" id="KW-0472">Membrane</keyword>
<name>A0AAD6ZXK9_9AGAR</name>
<evidence type="ECO:0000256" key="1">
    <source>
        <dbReference type="ARBA" id="ARBA00004370"/>
    </source>
</evidence>
<comment type="subcellular location">
    <subcellularLocation>
        <location evidence="1">Membrane</location>
    </subcellularLocation>
</comment>
<dbReference type="EMBL" id="JARIHO010000023">
    <property type="protein sequence ID" value="KAJ7343584.1"/>
    <property type="molecule type" value="Genomic_DNA"/>
</dbReference>
<comment type="caution">
    <text evidence="8">The sequence shown here is derived from an EMBL/GenBank/DDBJ whole genome shotgun (WGS) entry which is preliminary data.</text>
</comment>
<sequence>MLYSATRANFCSRSILSSSIIHSRRFYFPSSSLALARWQVHSAQSNTTRSSVLKAIGAVGLGLGLSIFTRPTIHCEASRPASPAPVVPPPQTPDAELPPPPPSSVNVYELSFGTVAGICAGVFIKKGAKTLAFFLGGVFVLLQYFGSFGVVKVDWGSVGSRFQRMFYTTDPKTGNKAAPTIYSLWKWMVDFLTADFQPRASFIAGLALGIRIG</sequence>
<reference evidence="8" key="1">
    <citation type="submission" date="2023-03" db="EMBL/GenBank/DDBJ databases">
        <title>Massive genome expansion in bonnet fungi (Mycena s.s.) driven by repeated elements and novel gene families across ecological guilds.</title>
        <authorList>
            <consortium name="Lawrence Berkeley National Laboratory"/>
            <person name="Harder C.B."/>
            <person name="Miyauchi S."/>
            <person name="Viragh M."/>
            <person name="Kuo A."/>
            <person name="Thoen E."/>
            <person name="Andreopoulos B."/>
            <person name="Lu D."/>
            <person name="Skrede I."/>
            <person name="Drula E."/>
            <person name="Henrissat B."/>
            <person name="Morin E."/>
            <person name="Kohler A."/>
            <person name="Barry K."/>
            <person name="LaButti K."/>
            <person name="Morin E."/>
            <person name="Salamov A."/>
            <person name="Lipzen A."/>
            <person name="Mereny Z."/>
            <person name="Hegedus B."/>
            <person name="Baldrian P."/>
            <person name="Stursova M."/>
            <person name="Weitz H."/>
            <person name="Taylor A."/>
            <person name="Grigoriev I.V."/>
            <person name="Nagy L.G."/>
            <person name="Martin F."/>
            <person name="Kauserud H."/>
        </authorList>
    </citation>
    <scope>NUCLEOTIDE SEQUENCE</scope>
    <source>
        <strain evidence="8">CBHHK002</strain>
    </source>
</reference>
<keyword evidence="4 7" id="KW-1133">Transmembrane helix</keyword>
<evidence type="ECO:0000256" key="7">
    <source>
        <dbReference type="SAM" id="Phobius"/>
    </source>
</evidence>
<evidence type="ECO:0000256" key="5">
    <source>
        <dbReference type="ARBA" id="ARBA00023136"/>
    </source>
</evidence>
<protein>
    <submittedName>
        <fullName evidence="8">FUN14 family-domain-containing protein</fullName>
    </submittedName>
</protein>
<evidence type="ECO:0000313" key="9">
    <source>
        <dbReference type="Proteomes" id="UP001218218"/>
    </source>
</evidence>
<gene>
    <name evidence="8" type="ORF">DFH08DRAFT_782368</name>
</gene>
<feature type="compositionally biased region" description="Pro residues" evidence="6">
    <location>
        <begin position="82"/>
        <end position="99"/>
    </location>
</feature>
<feature type="transmembrane region" description="Helical" evidence="7">
    <location>
        <begin position="131"/>
        <end position="151"/>
    </location>
</feature>
<evidence type="ECO:0000256" key="2">
    <source>
        <dbReference type="ARBA" id="ARBA00009160"/>
    </source>
</evidence>
<evidence type="ECO:0000313" key="8">
    <source>
        <dbReference type="EMBL" id="KAJ7343584.1"/>
    </source>
</evidence>
<dbReference type="PANTHER" id="PTHR21346:SF10">
    <property type="entry name" value="TRANSMEMBRANE PROTEIN"/>
    <property type="match status" value="1"/>
</dbReference>
<feature type="region of interest" description="Disordered" evidence="6">
    <location>
        <begin position="77"/>
        <end position="99"/>
    </location>
</feature>
<dbReference type="AlphaFoldDB" id="A0AAD6ZXK9"/>
<feature type="transmembrane region" description="Helical" evidence="7">
    <location>
        <begin position="107"/>
        <end position="124"/>
    </location>
</feature>
<keyword evidence="3 7" id="KW-0812">Transmembrane</keyword>
<dbReference type="PANTHER" id="PTHR21346">
    <property type="entry name" value="FUN14 DOMAIN CONTAINING"/>
    <property type="match status" value="1"/>
</dbReference>
<evidence type="ECO:0000256" key="3">
    <source>
        <dbReference type="ARBA" id="ARBA00022692"/>
    </source>
</evidence>
<accession>A0AAD6ZXK9</accession>
<dbReference type="InterPro" id="IPR007014">
    <property type="entry name" value="FUN14"/>
</dbReference>
<proteinExistence type="inferred from homology"/>
<dbReference type="GO" id="GO:0016020">
    <property type="term" value="C:membrane"/>
    <property type="evidence" value="ECO:0007669"/>
    <property type="project" value="UniProtKB-SubCell"/>
</dbReference>
<keyword evidence="9" id="KW-1185">Reference proteome</keyword>
<dbReference type="Pfam" id="PF04930">
    <property type="entry name" value="FUN14"/>
    <property type="match status" value="1"/>
</dbReference>
<evidence type="ECO:0000256" key="4">
    <source>
        <dbReference type="ARBA" id="ARBA00022989"/>
    </source>
</evidence>
<organism evidence="8 9">
    <name type="scientific">Mycena albidolilacea</name>
    <dbReference type="NCBI Taxonomy" id="1033008"/>
    <lineage>
        <taxon>Eukaryota</taxon>
        <taxon>Fungi</taxon>
        <taxon>Dikarya</taxon>
        <taxon>Basidiomycota</taxon>
        <taxon>Agaricomycotina</taxon>
        <taxon>Agaricomycetes</taxon>
        <taxon>Agaricomycetidae</taxon>
        <taxon>Agaricales</taxon>
        <taxon>Marasmiineae</taxon>
        <taxon>Mycenaceae</taxon>
        <taxon>Mycena</taxon>
    </lineage>
</organism>
<evidence type="ECO:0000256" key="6">
    <source>
        <dbReference type="SAM" id="MobiDB-lite"/>
    </source>
</evidence>